<name>A0ABW5MXY3_9FLAO</name>
<gene>
    <name evidence="1" type="ORF">ACFSQJ_13095</name>
</gene>
<dbReference type="RefSeq" id="WP_377767410.1">
    <property type="nucleotide sequence ID" value="NZ_JBHULB010000017.1"/>
</dbReference>
<dbReference type="Proteomes" id="UP001597526">
    <property type="component" value="Unassembled WGS sequence"/>
</dbReference>
<dbReference type="InterPro" id="IPR018714">
    <property type="entry name" value="DUF2237"/>
</dbReference>
<comment type="caution">
    <text evidence="1">The sequence shown here is derived from an EMBL/GenBank/DDBJ whole genome shotgun (WGS) entry which is preliminary data.</text>
</comment>
<sequence length="121" mass="13724">MNKNVLGTELQACCYEPKTGFYRDGFCRTGPEDVGTHVVCAIMTEDFLRYTKLQGNDLSTPMPIYQFPGLQPGDKWCLCASRWKQAYKAGMAPEVVLEATHEKALQLIDFELLLEHKYVAE</sequence>
<protein>
    <submittedName>
        <fullName evidence="1">DUF2237 family protein</fullName>
    </submittedName>
</protein>
<dbReference type="PANTHER" id="PTHR37466:SF1">
    <property type="entry name" value="SLR1628 PROTEIN"/>
    <property type="match status" value="1"/>
</dbReference>
<organism evidence="1 2">
    <name type="scientific">Croceitalea marina</name>
    <dbReference type="NCBI Taxonomy" id="1775166"/>
    <lineage>
        <taxon>Bacteria</taxon>
        <taxon>Pseudomonadati</taxon>
        <taxon>Bacteroidota</taxon>
        <taxon>Flavobacteriia</taxon>
        <taxon>Flavobacteriales</taxon>
        <taxon>Flavobacteriaceae</taxon>
        <taxon>Croceitalea</taxon>
    </lineage>
</organism>
<dbReference type="PANTHER" id="PTHR37466">
    <property type="entry name" value="SLR1628 PROTEIN"/>
    <property type="match status" value="1"/>
</dbReference>
<accession>A0ABW5MXY3</accession>
<dbReference type="EMBL" id="JBHULB010000017">
    <property type="protein sequence ID" value="MFD2587876.1"/>
    <property type="molecule type" value="Genomic_DNA"/>
</dbReference>
<proteinExistence type="predicted"/>
<dbReference type="Gene3D" id="3.30.56.110">
    <property type="entry name" value="Protein of unknown function DUF2237"/>
    <property type="match status" value="1"/>
</dbReference>
<evidence type="ECO:0000313" key="1">
    <source>
        <dbReference type="EMBL" id="MFD2587876.1"/>
    </source>
</evidence>
<dbReference type="Pfam" id="PF09996">
    <property type="entry name" value="DUF2237"/>
    <property type="match status" value="1"/>
</dbReference>
<keyword evidence="2" id="KW-1185">Reference proteome</keyword>
<evidence type="ECO:0000313" key="2">
    <source>
        <dbReference type="Proteomes" id="UP001597526"/>
    </source>
</evidence>
<reference evidence="2" key="1">
    <citation type="journal article" date="2019" name="Int. J. Syst. Evol. Microbiol.">
        <title>The Global Catalogue of Microorganisms (GCM) 10K type strain sequencing project: providing services to taxonomists for standard genome sequencing and annotation.</title>
        <authorList>
            <consortium name="The Broad Institute Genomics Platform"/>
            <consortium name="The Broad Institute Genome Sequencing Center for Infectious Disease"/>
            <person name="Wu L."/>
            <person name="Ma J."/>
        </authorList>
    </citation>
    <scope>NUCLEOTIDE SEQUENCE [LARGE SCALE GENOMIC DNA]</scope>
    <source>
        <strain evidence="2">KCTC 52368</strain>
    </source>
</reference>